<name>A0AB34R661_9PORP</name>
<dbReference type="Proteomes" id="UP000031937">
    <property type="component" value="Unassembled WGS sequence"/>
</dbReference>
<dbReference type="EMBL" id="JPIT01000039">
    <property type="protein sequence ID" value="KIO42489.1"/>
    <property type="molecule type" value="Genomic_DNA"/>
</dbReference>
<reference evidence="1 2" key="1">
    <citation type="submission" date="2014-07" db="EMBL/GenBank/DDBJ databases">
        <title>Porphyromonadaceae bacterium OUH 334697 = ATCC BAA-2682 = DSM 28341 draft genome.</title>
        <authorList>
            <person name="Sydenham T.V."/>
            <person name="Hasman H."/>
            <person name="Justesen U.S."/>
        </authorList>
    </citation>
    <scope>NUCLEOTIDE SEQUENCE [LARGE SCALE GENOMIC DNA]</scope>
    <source>
        <strain evidence="1 2">OUH 334697</strain>
    </source>
</reference>
<accession>A0AB34R661</accession>
<evidence type="ECO:0000313" key="1">
    <source>
        <dbReference type="EMBL" id="KIO42489.1"/>
    </source>
</evidence>
<dbReference type="AlphaFoldDB" id="A0AB34R661"/>
<comment type="caution">
    <text evidence="1">The sequence shown here is derived from an EMBL/GenBank/DDBJ whole genome shotgun (WGS) entry which is preliminary data.</text>
</comment>
<gene>
    <name evidence="1" type="ORF">IE90_14490</name>
</gene>
<evidence type="ECO:0000313" key="2">
    <source>
        <dbReference type="Proteomes" id="UP000031937"/>
    </source>
</evidence>
<proteinExistence type="predicted"/>
<sequence length="69" mass="8468">MENRSLLPYLYLSFYSLLKKTFSIEKIKKKQHPNVKFLKRVVPNKGRRILYMKKNILFCHKKQGFIYME</sequence>
<organism evidence="1 2">
    <name type="scientific">Sanguibacteroides justesenii</name>
    <dbReference type="NCBI Taxonomy" id="1547597"/>
    <lineage>
        <taxon>Bacteria</taxon>
        <taxon>Pseudomonadati</taxon>
        <taxon>Bacteroidota</taxon>
        <taxon>Bacteroidia</taxon>
        <taxon>Bacteroidales</taxon>
        <taxon>Porphyromonadaceae</taxon>
        <taxon>Sanguibacteroides</taxon>
    </lineage>
</organism>
<protein>
    <submittedName>
        <fullName evidence="1">Uncharacterized protein</fullName>
    </submittedName>
</protein>